<comment type="caution">
    <text evidence="2">The sequence shown here is derived from an EMBL/GenBank/DDBJ whole genome shotgun (WGS) entry which is preliminary data.</text>
</comment>
<evidence type="ECO:0000256" key="1">
    <source>
        <dbReference type="SAM" id="MobiDB-lite"/>
    </source>
</evidence>
<protein>
    <submittedName>
        <fullName evidence="2">Uncharacterized protein</fullName>
    </submittedName>
</protein>
<evidence type="ECO:0000313" key="3">
    <source>
        <dbReference type="Proteomes" id="UP001138709"/>
    </source>
</evidence>
<dbReference type="AlphaFoldDB" id="A0A9X9X8Y3"/>
<name>A0A9X9X8Y3_9PROT</name>
<feature type="region of interest" description="Disordered" evidence="1">
    <location>
        <begin position="39"/>
        <end position="62"/>
    </location>
</feature>
<reference evidence="2" key="1">
    <citation type="submission" date="2020-01" db="EMBL/GenBank/DDBJ databases">
        <authorList>
            <person name="Rat A."/>
        </authorList>
    </citation>
    <scope>NUCLEOTIDE SEQUENCE</scope>
    <source>
        <strain evidence="2">LMG 31228</strain>
    </source>
</reference>
<dbReference type="Proteomes" id="UP001138709">
    <property type="component" value="Unassembled WGS sequence"/>
</dbReference>
<reference evidence="2" key="2">
    <citation type="journal article" date="2021" name="Syst. Appl. Microbiol.">
        <title>Roseomonas hellenica sp. nov., isolated from roots of wild-growing Alkanna tinctoria.</title>
        <authorList>
            <person name="Rat A."/>
            <person name="Naranjo H.D."/>
            <person name="Lebbe L."/>
            <person name="Cnockaert M."/>
            <person name="Krigas N."/>
            <person name="Grigoriadou K."/>
            <person name="Maloupa E."/>
            <person name="Willems A."/>
        </authorList>
    </citation>
    <scope>NUCLEOTIDE SEQUENCE</scope>
    <source>
        <strain evidence="2">LMG 31228</strain>
    </source>
</reference>
<dbReference type="RefSeq" id="WP_211845706.1">
    <property type="nucleotide sequence ID" value="NZ_JAAEDL010000005.1"/>
</dbReference>
<accession>A0A9X9X8Y3</accession>
<sequence length="213" mass="22510">MTGFPGSPRTLKGAIVAYAFPDLVPSVVVFQYNPETLTRSLSPRTSQGGGTEPQRADGPPEESISLTMEIDAADQLEKADPLAVSVGLHPVLAALEGLLYPPLPLVIANQALSLAGGAFIAGEPVPIALLIWGPARVLPVRVESISITEQAFDPNLNPILAKADVSLKVLTYRELEPSSPAYWVYMASFTQKEVMAALNLATGTGLLGVRLPI</sequence>
<dbReference type="EMBL" id="JAAEDL010000005">
    <property type="protein sequence ID" value="MBR0680169.1"/>
    <property type="molecule type" value="Genomic_DNA"/>
</dbReference>
<evidence type="ECO:0000313" key="2">
    <source>
        <dbReference type="EMBL" id="MBR0680169.1"/>
    </source>
</evidence>
<proteinExistence type="predicted"/>
<gene>
    <name evidence="2" type="ORF">GXW74_06700</name>
</gene>
<keyword evidence="3" id="KW-1185">Reference proteome</keyword>
<organism evidence="2 3">
    <name type="scientific">Neoroseomonas eburnea</name>
    <dbReference type="NCBI Taxonomy" id="1346889"/>
    <lineage>
        <taxon>Bacteria</taxon>
        <taxon>Pseudomonadati</taxon>
        <taxon>Pseudomonadota</taxon>
        <taxon>Alphaproteobacteria</taxon>
        <taxon>Acetobacterales</taxon>
        <taxon>Acetobacteraceae</taxon>
        <taxon>Neoroseomonas</taxon>
    </lineage>
</organism>